<proteinExistence type="predicted"/>
<feature type="region of interest" description="Disordered" evidence="7">
    <location>
        <begin position="1"/>
        <end position="22"/>
    </location>
</feature>
<evidence type="ECO:0000256" key="4">
    <source>
        <dbReference type="ARBA" id="ARBA00023163"/>
    </source>
</evidence>
<evidence type="ECO:0000256" key="6">
    <source>
        <dbReference type="SAM" id="Coils"/>
    </source>
</evidence>
<sequence length="382" mass="41538">MEESKKNGVYNESLSKRDKRRQQISSRLNKLEVNFSNDKDNFYKLSLQNLQNTLATLQQGTNDDFVTKKEDLEEVRDYELTKLRLWEEYQVKRIETEYNEDILKAKQNHNRMIKLIKEKLYDKLEKQIQQLKDDKLLLNLVNANSWKGTEKGLNGSLASHLSASEISISSHERRSLRKREVSSRFTAGEADDLSDDGRMSGSSGYIGNGYFSATGGQQSGGAGGYSSSSKRRRHYATRYSSNDESSGAVKYGGRNGASNGGGDAGSGGGGNGGGASSASGYTSHGGSHYQHGVSSGNDSNLSDKDYDTLNNIIMGNEDGGASLVLLDKANGGMSESNSAHGIGQSSGKASTRSSHKQFTGLSGLKPEELNDDLSLIRNAIKK</sequence>
<dbReference type="EMBL" id="CAKXYY010000008">
    <property type="protein sequence ID" value="CAH2352890.1"/>
    <property type="molecule type" value="Genomic_DNA"/>
</dbReference>
<feature type="compositionally biased region" description="Polar residues" evidence="7">
    <location>
        <begin position="333"/>
        <end position="360"/>
    </location>
</feature>
<dbReference type="GO" id="GO:0005654">
    <property type="term" value="C:nucleoplasm"/>
    <property type="evidence" value="ECO:0007669"/>
    <property type="project" value="UniProtKB-ARBA"/>
</dbReference>
<keyword evidence="5" id="KW-0539">Nucleus</keyword>
<organism evidence="8 9">
    <name type="scientific">[Candida] railenensis</name>
    <dbReference type="NCBI Taxonomy" id="45579"/>
    <lineage>
        <taxon>Eukaryota</taxon>
        <taxon>Fungi</taxon>
        <taxon>Dikarya</taxon>
        <taxon>Ascomycota</taxon>
        <taxon>Saccharomycotina</taxon>
        <taxon>Pichiomycetes</taxon>
        <taxon>Debaryomycetaceae</taxon>
        <taxon>Kurtzmaniella</taxon>
    </lineage>
</organism>
<name>A0A9P0QQ76_9ASCO</name>
<dbReference type="Proteomes" id="UP000837801">
    <property type="component" value="Unassembled WGS sequence"/>
</dbReference>
<evidence type="ECO:0000313" key="8">
    <source>
        <dbReference type="EMBL" id="CAH2352890.1"/>
    </source>
</evidence>
<feature type="coiled-coil region" evidence="6">
    <location>
        <begin position="114"/>
        <end position="141"/>
    </location>
</feature>
<protein>
    <submittedName>
        <fullName evidence="8">Transcriptional regulatory protein Sds3p</fullName>
    </submittedName>
</protein>
<feature type="compositionally biased region" description="Low complexity" evidence="7">
    <location>
        <begin position="276"/>
        <end position="292"/>
    </location>
</feature>
<dbReference type="GO" id="GO:0010468">
    <property type="term" value="P:regulation of gene expression"/>
    <property type="evidence" value="ECO:0007669"/>
    <property type="project" value="UniProtKB-ARBA"/>
</dbReference>
<keyword evidence="3" id="KW-0805">Transcription regulation</keyword>
<dbReference type="Pfam" id="PF08598">
    <property type="entry name" value="Sds3"/>
    <property type="match status" value="1"/>
</dbReference>
<evidence type="ECO:0000256" key="2">
    <source>
        <dbReference type="ARBA" id="ARBA00022491"/>
    </source>
</evidence>
<feature type="region of interest" description="Disordered" evidence="7">
    <location>
        <begin position="212"/>
        <end position="302"/>
    </location>
</feature>
<gene>
    <name evidence="8" type="ORF">CLIB1423_08S03466</name>
</gene>
<feature type="region of interest" description="Disordered" evidence="7">
    <location>
        <begin position="168"/>
        <end position="199"/>
    </location>
</feature>
<dbReference type="SMART" id="SM01401">
    <property type="entry name" value="Sds3"/>
    <property type="match status" value="1"/>
</dbReference>
<feature type="region of interest" description="Disordered" evidence="7">
    <location>
        <begin position="333"/>
        <end position="367"/>
    </location>
</feature>
<dbReference type="PANTHER" id="PTHR21964">
    <property type="entry name" value="BREAST CANCER METASTASIS-SUPPRESSOR 1"/>
    <property type="match status" value="1"/>
</dbReference>
<dbReference type="OrthoDB" id="70376at2759"/>
<evidence type="ECO:0000256" key="1">
    <source>
        <dbReference type="ARBA" id="ARBA00004123"/>
    </source>
</evidence>
<dbReference type="InterPro" id="IPR013907">
    <property type="entry name" value="Sds3"/>
</dbReference>
<reference evidence="8" key="1">
    <citation type="submission" date="2022-03" db="EMBL/GenBank/DDBJ databases">
        <authorList>
            <person name="Legras J.-L."/>
            <person name="Devillers H."/>
            <person name="Grondin C."/>
        </authorList>
    </citation>
    <scope>NUCLEOTIDE SEQUENCE</scope>
    <source>
        <strain evidence="8">CLIB 1423</strain>
    </source>
</reference>
<comment type="caution">
    <text evidence="8">The sequence shown here is derived from an EMBL/GenBank/DDBJ whole genome shotgun (WGS) entry which is preliminary data.</text>
</comment>
<keyword evidence="2" id="KW-0678">Repressor</keyword>
<evidence type="ECO:0000256" key="5">
    <source>
        <dbReference type="ARBA" id="ARBA00023242"/>
    </source>
</evidence>
<evidence type="ECO:0000256" key="3">
    <source>
        <dbReference type="ARBA" id="ARBA00023015"/>
    </source>
</evidence>
<evidence type="ECO:0000256" key="7">
    <source>
        <dbReference type="SAM" id="MobiDB-lite"/>
    </source>
</evidence>
<keyword evidence="4" id="KW-0804">Transcription</keyword>
<comment type="subcellular location">
    <subcellularLocation>
        <location evidence="1">Nucleus</location>
    </subcellularLocation>
</comment>
<feature type="compositionally biased region" description="Basic and acidic residues" evidence="7">
    <location>
        <begin position="170"/>
        <end position="182"/>
    </location>
</feature>
<feature type="compositionally biased region" description="Gly residues" evidence="7">
    <location>
        <begin position="253"/>
        <end position="275"/>
    </location>
</feature>
<keyword evidence="9" id="KW-1185">Reference proteome</keyword>
<dbReference type="AlphaFoldDB" id="A0A9P0QQ76"/>
<keyword evidence="6" id="KW-0175">Coiled coil</keyword>
<evidence type="ECO:0000313" key="9">
    <source>
        <dbReference type="Proteomes" id="UP000837801"/>
    </source>
</evidence>
<accession>A0A9P0QQ76</accession>